<proteinExistence type="predicted"/>
<dbReference type="VEuPathDB" id="FungiDB:FOIG_11777"/>
<evidence type="ECO:0000313" key="1">
    <source>
        <dbReference type="EMBL" id="SCO85200.1"/>
    </source>
</evidence>
<dbReference type="OrthoDB" id="4973980at2759"/>
<sequence length="166" mass="18905">MTRADLKRYGYRILSDHFHLAKDNEPEEEEVKTVPFAIDKLSNQWMRESGTVEYCALRADEEQNSSEGLEDWTRQPRPLSDKNAADSFWCKPLPKSPVFSVPRQPCIAPSPQPSYRIPVLTMPKNAKLEWLAEGKHKSGHANVIAELRAAHLPPLELCIQSEALDR</sequence>
<dbReference type="EMBL" id="FMJY01000005">
    <property type="protein sequence ID" value="SCO85200.1"/>
    <property type="molecule type" value="Genomic_DNA"/>
</dbReference>
<reference evidence="2" key="1">
    <citation type="submission" date="2016-09" db="EMBL/GenBank/DDBJ databases">
        <authorList>
            <person name="Guldener U."/>
        </authorList>
    </citation>
    <scope>NUCLEOTIDE SEQUENCE [LARGE SCALE GENOMIC DNA]</scope>
    <source>
        <strain evidence="2">V64-1</strain>
    </source>
</reference>
<dbReference type="VEuPathDB" id="FungiDB:FOZG_07091"/>
<dbReference type="Proteomes" id="UP000219369">
    <property type="component" value="Unassembled WGS sequence"/>
</dbReference>
<name>A0A2H3TKC0_FUSOX</name>
<protein>
    <submittedName>
        <fullName evidence="1">Uncharacterized protein</fullName>
    </submittedName>
</protein>
<dbReference type="VEuPathDB" id="FungiDB:FOMG_10378"/>
<evidence type="ECO:0000313" key="2">
    <source>
        <dbReference type="Proteomes" id="UP000219369"/>
    </source>
</evidence>
<gene>
    <name evidence="1" type="ORF">FRV6_09327</name>
</gene>
<dbReference type="VEuPathDB" id="FungiDB:FOXG_19252"/>
<organism evidence="1 2">
    <name type="scientific">Fusarium oxysporum</name>
    <name type="common">Fusarium vascular wilt</name>
    <dbReference type="NCBI Taxonomy" id="5507"/>
    <lineage>
        <taxon>Eukaryota</taxon>
        <taxon>Fungi</taxon>
        <taxon>Dikarya</taxon>
        <taxon>Ascomycota</taxon>
        <taxon>Pezizomycotina</taxon>
        <taxon>Sordariomycetes</taxon>
        <taxon>Hypocreomycetidae</taxon>
        <taxon>Hypocreales</taxon>
        <taxon>Nectriaceae</taxon>
        <taxon>Fusarium</taxon>
        <taxon>Fusarium oxysporum species complex</taxon>
    </lineage>
</organism>
<dbReference type="AlphaFoldDB" id="A0A2H3TKC0"/>
<accession>A0A2H3TKC0</accession>
<dbReference type="VEuPathDB" id="FungiDB:HZS61_012586"/>